<evidence type="ECO:0000313" key="4">
    <source>
        <dbReference type="EMBL" id="CAE0412984.1"/>
    </source>
</evidence>
<dbReference type="SMART" id="SM00320">
    <property type="entry name" value="WD40"/>
    <property type="match status" value="6"/>
</dbReference>
<dbReference type="PROSITE" id="PS50082">
    <property type="entry name" value="WD_REPEATS_2"/>
    <property type="match status" value="1"/>
</dbReference>
<dbReference type="EMBL" id="HBIM01012471">
    <property type="protein sequence ID" value="CAE0412984.1"/>
    <property type="molecule type" value="Transcribed_RNA"/>
</dbReference>
<proteinExistence type="predicted"/>
<dbReference type="AlphaFoldDB" id="A0A7S3P8H7"/>
<accession>A0A7S3P8H7</accession>
<dbReference type="PANTHER" id="PTHR10971">
    <property type="entry name" value="MRNA EXPORT FACTOR AND BUB3"/>
    <property type="match status" value="1"/>
</dbReference>
<sequence>MAEEEVQTVRLVDPPTDGITGLSFLGTSHLLASSSWDGSLRIHDTGDYGNNSKLQVSQSLNAGPLLSLACREDDGTTTLYTGALDGSVQAFDVTTGQVTLIGKHKAGTAAGNTNSATAAACSSVGLMPPLVVTAGWDRHLYVWDVRQDNNKNTAVVTVDLPGKAFCMDVDPLHSRVAVGCSGRQTCLVDVRRPDQTVTAELGLQGESSQKHQTRCLRFFPDGQRIAVGSVEGRVAVEWVDGRPLESGTGMPKEYAFKCHRRNDLVFPVNCIEFHPKYGTFATGGGDGTVVTWDGFNRKRLMALPAFGTSVASLAFSHDGSALAMASSYTFEEGERDHPRDEIFVRRMLDSDCQPKSKS</sequence>
<evidence type="ECO:0000256" key="1">
    <source>
        <dbReference type="ARBA" id="ARBA00022574"/>
    </source>
</evidence>
<organism evidence="4">
    <name type="scientific">Amphora coffeiformis</name>
    <dbReference type="NCBI Taxonomy" id="265554"/>
    <lineage>
        <taxon>Eukaryota</taxon>
        <taxon>Sar</taxon>
        <taxon>Stramenopiles</taxon>
        <taxon>Ochrophyta</taxon>
        <taxon>Bacillariophyta</taxon>
        <taxon>Bacillariophyceae</taxon>
        <taxon>Bacillariophycidae</taxon>
        <taxon>Thalassiophysales</taxon>
        <taxon>Catenulaceae</taxon>
        <taxon>Amphora</taxon>
    </lineage>
</organism>
<dbReference type="InterPro" id="IPR001680">
    <property type="entry name" value="WD40_rpt"/>
</dbReference>
<dbReference type="Pfam" id="PF00400">
    <property type="entry name" value="WD40"/>
    <property type="match status" value="2"/>
</dbReference>
<protein>
    <recommendedName>
        <fullName evidence="5">Anaphase-promoting complex subunit 4 WD40 domain-containing protein</fullName>
    </recommendedName>
</protein>
<gene>
    <name evidence="4" type="ORF">ACOF00016_LOCUS10242</name>
</gene>
<keyword evidence="2" id="KW-0677">Repeat</keyword>
<feature type="repeat" description="WD" evidence="3">
    <location>
        <begin position="268"/>
        <end position="293"/>
    </location>
</feature>
<dbReference type="Gene3D" id="2.130.10.10">
    <property type="entry name" value="YVTN repeat-like/Quinoprotein amine dehydrogenase"/>
    <property type="match status" value="1"/>
</dbReference>
<evidence type="ECO:0008006" key="5">
    <source>
        <dbReference type="Google" id="ProtNLM"/>
    </source>
</evidence>
<name>A0A7S3P8H7_9STRA</name>
<dbReference type="InterPro" id="IPR015943">
    <property type="entry name" value="WD40/YVTN_repeat-like_dom_sf"/>
</dbReference>
<keyword evidence="1 3" id="KW-0853">WD repeat</keyword>
<reference evidence="4" key="1">
    <citation type="submission" date="2021-01" db="EMBL/GenBank/DDBJ databases">
        <authorList>
            <person name="Corre E."/>
            <person name="Pelletier E."/>
            <person name="Niang G."/>
            <person name="Scheremetjew M."/>
            <person name="Finn R."/>
            <person name="Kale V."/>
            <person name="Holt S."/>
            <person name="Cochrane G."/>
            <person name="Meng A."/>
            <person name="Brown T."/>
            <person name="Cohen L."/>
        </authorList>
    </citation>
    <scope>NUCLEOTIDE SEQUENCE</scope>
    <source>
        <strain evidence="4">CCMP127</strain>
    </source>
</reference>
<evidence type="ECO:0000256" key="3">
    <source>
        <dbReference type="PROSITE-ProRule" id="PRU00221"/>
    </source>
</evidence>
<evidence type="ECO:0000256" key="2">
    <source>
        <dbReference type="ARBA" id="ARBA00022737"/>
    </source>
</evidence>
<dbReference type="InterPro" id="IPR036322">
    <property type="entry name" value="WD40_repeat_dom_sf"/>
</dbReference>
<dbReference type="SUPFAM" id="SSF50978">
    <property type="entry name" value="WD40 repeat-like"/>
    <property type="match status" value="1"/>
</dbReference>